<keyword evidence="2" id="KW-1185">Reference proteome</keyword>
<dbReference type="Proteomes" id="UP001144471">
    <property type="component" value="Unassembled WGS sequence"/>
</dbReference>
<dbReference type="EMBL" id="BSDY01000002">
    <property type="protein sequence ID" value="GLI55043.1"/>
    <property type="molecule type" value="Genomic_DNA"/>
</dbReference>
<protein>
    <submittedName>
        <fullName evidence="1">Uncharacterized protein</fullName>
    </submittedName>
</protein>
<evidence type="ECO:0000313" key="1">
    <source>
        <dbReference type="EMBL" id="GLI55043.1"/>
    </source>
</evidence>
<reference evidence="1" key="1">
    <citation type="submission" date="2022-12" db="EMBL/GenBank/DDBJ databases">
        <title>Reference genome sequencing for broad-spectrum identification of bacterial and archaeal isolates by mass spectrometry.</title>
        <authorList>
            <person name="Sekiguchi Y."/>
            <person name="Tourlousse D.M."/>
        </authorList>
    </citation>
    <scope>NUCLEOTIDE SEQUENCE</scope>
    <source>
        <strain evidence="1">10succ1</strain>
    </source>
</reference>
<proteinExistence type="predicted"/>
<name>A0A9W6GGX4_9FUSO</name>
<evidence type="ECO:0000313" key="2">
    <source>
        <dbReference type="Proteomes" id="UP001144471"/>
    </source>
</evidence>
<organism evidence="1 2">
    <name type="scientific">Propionigenium maris DSM 9537</name>
    <dbReference type="NCBI Taxonomy" id="1123000"/>
    <lineage>
        <taxon>Bacteria</taxon>
        <taxon>Fusobacteriati</taxon>
        <taxon>Fusobacteriota</taxon>
        <taxon>Fusobacteriia</taxon>
        <taxon>Fusobacteriales</taxon>
        <taxon>Fusobacteriaceae</taxon>
        <taxon>Propionigenium</taxon>
    </lineage>
</organism>
<gene>
    <name evidence="1" type="ORF">PM10SUCC1_05580</name>
</gene>
<sequence length="53" mass="6641">MLIENKYAFFSTLVQNNDERSEFFPDISYINYLKMIKRREKIIYFSEKNYNKF</sequence>
<comment type="caution">
    <text evidence="1">The sequence shown here is derived from an EMBL/GenBank/DDBJ whole genome shotgun (WGS) entry which is preliminary data.</text>
</comment>
<accession>A0A9W6GGX4</accession>
<dbReference type="AlphaFoldDB" id="A0A9W6GGX4"/>